<dbReference type="OrthoDB" id="9802872at2"/>
<comment type="similarity">
    <text evidence="5">Belongs to the class-II pyridoxal-phosphate-dependent aminotransferase family. MalY/PatB cystathionine beta-lyase subfamily.</text>
</comment>
<feature type="domain" description="Aminotransferase class I/classII large" evidence="6">
    <location>
        <begin position="38"/>
        <end position="381"/>
    </location>
</feature>
<dbReference type="Gene3D" id="3.90.1150.10">
    <property type="entry name" value="Aspartate Aminotransferase, domain 1"/>
    <property type="match status" value="1"/>
</dbReference>
<accession>A0A1G9QQ97</accession>
<evidence type="ECO:0000256" key="2">
    <source>
        <dbReference type="ARBA" id="ARBA00012224"/>
    </source>
</evidence>
<dbReference type="InterPro" id="IPR004839">
    <property type="entry name" value="Aminotransferase_I/II_large"/>
</dbReference>
<evidence type="ECO:0000256" key="3">
    <source>
        <dbReference type="ARBA" id="ARBA00022898"/>
    </source>
</evidence>
<evidence type="ECO:0000259" key="6">
    <source>
        <dbReference type="Pfam" id="PF00155"/>
    </source>
</evidence>
<dbReference type="CDD" id="cd00609">
    <property type="entry name" value="AAT_like"/>
    <property type="match status" value="1"/>
</dbReference>
<dbReference type="Pfam" id="PF00155">
    <property type="entry name" value="Aminotran_1_2"/>
    <property type="match status" value="1"/>
</dbReference>
<evidence type="ECO:0000256" key="4">
    <source>
        <dbReference type="ARBA" id="ARBA00023239"/>
    </source>
</evidence>
<dbReference type="Proteomes" id="UP000182347">
    <property type="component" value="Unassembled WGS sequence"/>
</dbReference>
<dbReference type="RefSeq" id="WP_074598354.1">
    <property type="nucleotide sequence ID" value="NZ_FNHF01000002.1"/>
</dbReference>
<evidence type="ECO:0000313" key="8">
    <source>
        <dbReference type="Proteomes" id="UP000182347"/>
    </source>
</evidence>
<dbReference type="Gene3D" id="3.40.640.10">
    <property type="entry name" value="Type I PLP-dependent aspartate aminotransferase-like (Major domain)"/>
    <property type="match status" value="1"/>
</dbReference>
<comment type="cofactor">
    <cofactor evidence="1">
        <name>pyridoxal 5'-phosphate</name>
        <dbReference type="ChEBI" id="CHEBI:597326"/>
    </cofactor>
</comment>
<dbReference type="PANTHER" id="PTHR43525:SF1">
    <property type="entry name" value="PROTEIN MALY"/>
    <property type="match status" value="1"/>
</dbReference>
<gene>
    <name evidence="7" type="ORF">SAMN05216244_1614</name>
</gene>
<dbReference type="STRING" id="482461.SAMN05216244_1614"/>
<dbReference type="SUPFAM" id="SSF53383">
    <property type="entry name" value="PLP-dependent transferases"/>
    <property type="match status" value="1"/>
</dbReference>
<organism evidence="7 8">
    <name type="scientific">Sediminibacillus halophilus</name>
    <dbReference type="NCBI Taxonomy" id="482461"/>
    <lineage>
        <taxon>Bacteria</taxon>
        <taxon>Bacillati</taxon>
        <taxon>Bacillota</taxon>
        <taxon>Bacilli</taxon>
        <taxon>Bacillales</taxon>
        <taxon>Bacillaceae</taxon>
        <taxon>Sediminibacillus</taxon>
    </lineage>
</organism>
<dbReference type="NCBIfam" id="TIGR04350">
    <property type="entry name" value="C_S_lyase_PatB"/>
    <property type="match status" value="1"/>
</dbReference>
<dbReference type="AlphaFoldDB" id="A0A1G9QQ97"/>
<evidence type="ECO:0000313" key="7">
    <source>
        <dbReference type="EMBL" id="SDM13178.1"/>
    </source>
</evidence>
<dbReference type="EC" id="4.4.1.13" evidence="2"/>
<dbReference type="InterPro" id="IPR015421">
    <property type="entry name" value="PyrdxlP-dep_Trfase_major"/>
</dbReference>
<evidence type="ECO:0000256" key="5">
    <source>
        <dbReference type="ARBA" id="ARBA00037974"/>
    </source>
</evidence>
<sequence>MINFDQVPQRTGTRSVKWDLVKSIYGSEEVLPMWVADMDIAVPESVKNALVDRAEHGIFGYTVTDKAISQSVTSWLERRHGWEIKPSWLLYSPGVITSLHMAVQVLTEENDKIMIQTPVYPPFYDLVEMHDRRLIKCPLKLKNNRYEIDFDAFETTLSQGVKAFILCNPHNPVGRVWTEEELRKIGELCLKYNVLIFSDEIHADLVYPNYTHVPIASLSDEINQITITCMSPTKSFNLAGLQVSYLITPDKQKREKIDHFFHKQGIKMINTMGITALEAAYNNGEEWLEQLVRLLDENKQLVEKAFQERDEINVIPAEGTYLIWLDCRSLNMSQDDLKKFMQEDAKVGLNDGISFGEEGEGFMRINIACPRVIVEEGLNRITTALDARKK</sequence>
<keyword evidence="4 7" id="KW-0456">Lyase</keyword>
<name>A0A1G9QQ97_9BACI</name>
<proteinExistence type="inferred from homology"/>
<dbReference type="InterPro" id="IPR015422">
    <property type="entry name" value="PyrdxlP-dep_Trfase_small"/>
</dbReference>
<reference evidence="8" key="1">
    <citation type="submission" date="2016-10" db="EMBL/GenBank/DDBJ databases">
        <authorList>
            <person name="Varghese N."/>
            <person name="Submissions S."/>
        </authorList>
    </citation>
    <scope>NUCLEOTIDE SEQUENCE [LARGE SCALE GENOMIC DNA]</scope>
    <source>
        <strain evidence="8">CGMCC 1.6199</strain>
    </source>
</reference>
<keyword evidence="8" id="KW-1185">Reference proteome</keyword>
<protein>
    <recommendedName>
        <fullName evidence="2">cysteine-S-conjugate beta-lyase</fullName>
        <ecNumber evidence="2">4.4.1.13</ecNumber>
    </recommendedName>
</protein>
<dbReference type="GO" id="GO:0030170">
    <property type="term" value="F:pyridoxal phosphate binding"/>
    <property type="evidence" value="ECO:0007669"/>
    <property type="project" value="InterPro"/>
</dbReference>
<dbReference type="PANTHER" id="PTHR43525">
    <property type="entry name" value="PROTEIN MALY"/>
    <property type="match status" value="1"/>
</dbReference>
<dbReference type="EMBL" id="FNHF01000002">
    <property type="protein sequence ID" value="SDM13178.1"/>
    <property type="molecule type" value="Genomic_DNA"/>
</dbReference>
<dbReference type="GO" id="GO:0047804">
    <property type="term" value="F:cysteine-S-conjugate beta-lyase activity"/>
    <property type="evidence" value="ECO:0007669"/>
    <property type="project" value="UniProtKB-EC"/>
</dbReference>
<evidence type="ECO:0000256" key="1">
    <source>
        <dbReference type="ARBA" id="ARBA00001933"/>
    </source>
</evidence>
<dbReference type="InterPro" id="IPR015424">
    <property type="entry name" value="PyrdxlP-dep_Trfase"/>
</dbReference>
<keyword evidence="3" id="KW-0663">Pyridoxal phosphate</keyword>
<dbReference type="InterPro" id="IPR027619">
    <property type="entry name" value="C-S_lyase_PatB-like"/>
</dbReference>
<dbReference type="InterPro" id="IPR051798">
    <property type="entry name" value="Class-II_PLP-Dep_Aminotrans"/>
</dbReference>